<evidence type="ECO:0000256" key="1">
    <source>
        <dbReference type="SAM" id="MobiDB-lite"/>
    </source>
</evidence>
<feature type="compositionally biased region" description="Basic and acidic residues" evidence="1">
    <location>
        <begin position="209"/>
        <end position="220"/>
    </location>
</feature>
<sequence>MSRARAAAAGSVTAALGPRPAMDWPHGPAPEVACQRPGRWEPATDDGRAARETTPQQPQHYRYTDSRATMWAGDSFVVLMSASSLHVGRHFNYRMVTVLKGALTLPPRPVNCIARCHRLTPSRRLDYRVAASVTITQRHDQQQALCDDRTARRVADQDTIVESRVAVDTTNACATDLSMSIFPAPRTCGCLTTGELPEQQRAATWTAKSLERTSREHSGERGGSGFGEEKHSKSDDDTSPPLQQHTHLRAPANSEESSGKRKRGDKANSAKRSSVRPDQRESRRRGQQQQPRLSERDTTAAPPKDACSALCPRRRLALGRSSRHRKCSSPVPEQYQGPNACLAGAVQDSQQTLPPATADAHSGSGDCRCAHPSFDKG</sequence>
<organism evidence="2 3">
    <name type="scientific">Haemaphysalis longicornis</name>
    <name type="common">Bush tick</name>
    <dbReference type="NCBI Taxonomy" id="44386"/>
    <lineage>
        <taxon>Eukaryota</taxon>
        <taxon>Metazoa</taxon>
        <taxon>Ecdysozoa</taxon>
        <taxon>Arthropoda</taxon>
        <taxon>Chelicerata</taxon>
        <taxon>Arachnida</taxon>
        <taxon>Acari</taxon>
        <taxon>Parasitiformes</taxon>
        <taxon>Ixodida</taxon>
        <taxon>Ixodoidea</taxon>
        <taxon>Ixodidae</taxon>
        <taxon>Haemaphysalinae</taxon>
        <taxon>Haemaphysalis</taxon>
    </lineage>
</organism>
<dbReference type="EMBL" id="JABSTR010000994">
    <property type="protein sequence ID" value="KAH9383223.1"/>
    <property type="molecule type" value="Genomic_DNA"/>
</dbReference>
<feature type="compositionally biased region" description="Basic and acidic residues" evidence="1">
    <location>
        <begin position="227"/>
        <end position="236"/>
    </location>
</feature>
<accession>A0A9J6GXU9</accession>
<comment type="caution">
    <text evidence="2">The sequence shown here is derived from an EMBL/GenBank/DDBJ whole genome shotgun (WGS) entry which is preliminary data.</text>
</comment>
<feature type="region of interest" description="Disordered" evidence="1">
    <location>
        <begin position="201"/>
        <end position="377"/>
    </location>
</feature>
<evidence type="ECO:0000313" key="3">
    <source>
        <dbReference type="Proteomes" id="UP000821853"/>
    </source>
</evidence>
<dbReference type="Proteomes" id="UP000821853">
    <property type="component" value="Unassembled WGS sequence"/>
</dbReference>
<feature type="compositionally biased region" description="Basic residues" evidence="1">
    <location>
        <begin position="312"/>
        <end position="327"/>
    </location>
</feature>
<proteinExistence type="predicted"/>
<name>A0A9J6GXU9_HAELO</name>
<reference evidence="2 3" key="1">
    <citation type="journal article" date="2020" name="Cell">
        <title>Large-Scale Comparative Analyses of Tick Genomes Elucidate Their Genetic Diversity and Vector Capacities.</title>
        <authorList>
            <consortium name="Tick Genome and Microbiome Consortium (TIGMIC)"/>
            <person name="Jia N."/>
            <person name="Wang J."/>
            <person name="Shi W."/>
            <person name="Du L."/>
            <person name="Sun Y."/>
            <person name="Zhan W."/>
            <person name="Jiang J.F."/>
            <person name="Wang Q."/>
            <person name="Zhang B."/>
            <person name="Ji P."/>
            <person name="Bell-Sakyi L."/>
            <person name="Cui X.M."/>
            <person name="Yuan T.T."/>
            <person name="Jiang B.G."/>
            <person name="Yang W.F."/>
            <person name="Lam T.T."/>
            <person name="Chang Q.C."/>
            <person name="Ding S.J."/>
            <person name="Wang X.J."/>
            <person name="Zhu J.G."/>
            <person name="Ruan X.D."/>
            <person name="Zhao L."/>
            <person name="Wei J.T."/>
            <person name="Ye R.Z."/>
            <person name="Que T.C."/>
            <person name="Du C.H."/>
            <person name="Zhou Y.H."/>
            <person name="Cheng J.X."/>
            <person name="Dai P.F."/>
            <person name="Guo W.B."/>
            <person name="Han X.H."/>
            <person name="Huang E.J."/>
            <person name="Li L.F."/>
            <person name="Wei W."/>
            <person name="Gao Y.C."/>
            <person name="Liu J.Z."/>
            <person name="Shao H.Z."/>
            <person name="Wang X."/>
            <person name="Wang C.C."/>
            <person name="Yang T.C."/>
            <person name="Huo Q.B."/>
            <person name="Li W."/>
            <person name="Chen H.Y."/>
            <person name="Chen S.E."/>
            <person name="Zhou L.G."/>
            <person name="Ni X.B."/>
            <person name="Tian J.H."/>
            <person name="Sheng Y."/>
            <person name="Liu T."/>
            <person name="Pan Y.S."/>
            <person name="Xia L.Y."/>
            <person name="Li J."/>
            <person name="Zhao F."/>
            <person name="Cao W.C."/>
        </authorList>
    </citation>
    <scope>NUCLEOTIDE SEQUENCE [LARGE SCALE GENOMIC DNA]</scope>
    <source>
        <strain evidence="2">HaeL-2018</strain>
    </source>
</reference>
<keyword evidence="3" id="KW-1185">Reference proteome</keyword>
<feature type="compositionally biased region" description="Low complexity" evidence="1">
    <location>
        <begin position="1"/>
        <end position="15"/>
    </location>
</feature>
<evidence type="ECO:0000313" key="2">
    <source>
        <dbReference type="EMBL" id="KAH9383223.1"/>
    </source>
</evidence>
<dbReference type="VEuPathDB" id="VectorBase:HLOH_042411"/>
<dbReference type="AlphaFoldDB" id="A0A9J6GXU9"/>
<feature type="region of interest" description="Disordered" evidence="1">
    <location>
        <begin position="1"/>
        <end position="61"/>
    </location>
</feature>
<gene>
    <name evidence="2" type="ORF">HPB48_024058</name>
</gene>
<protein>
    <submittedName>
        <fullName evidence="2">Uncharacterized protein</fullName>
    </submittedName>
</protein>